<dbReference type="EMBL" id="RCHU02000019">
    <property type="protein sequence ID" value="KAL3564865.1"/>
    <property type="molecule type" value="Genomic_DNA"/>
</dbReference>
<accession>A0ACC4AFD0</accession>
<sequence>MEGFPQSSMEEVDNMTWDQLDFQSLENTFNMSELLSRPADNQGSILCNDQGGQNNVINDSIQQTTQFPPSFPETMTGHGYMTPNATTSQHGEFNQSGPSSPAPWYQPNPNLFDPQCVNPMLTGPSMPLRDQQWTDYQLPMSNQVPAMLPGPQPPMNQWHHNSFIHQPQPGHGYMTPNATTSQHGGFNQHGPSFPPPRSQYFSNQGQVDQAAVIPNIDNVQQENFVPRY</sequence>
<gene>
    <name evidence="1" type="ORF">D5086_032911</name>
</gene>
<proteinExistence type="predicted"/>
<dbReference type="Proteomes" id="UP000309997">
    <property type="component" value="Unassembled WGS sequence"/>
</dbReference>
<evidence type="ECO:0000313" key="1">
    <source>
        <dbReference type="EMBL" id="KAL3564865.1"/>
    </source>
</evidence>
<organism evidence="1 2">
    <name type="scientific">Populus alba</name>
    <name type="common">White poplar</name>
    <dbReference type="NCBI Taxonomy" id="43335"/>
    <lineage>
        <taxon>Eukaryota</taxon>
        <taxon>Viridiplantae</taxon>
        <taxon>Streptophyta</taxon>
        <taxon>Embryophyta</taxon>
        <taxon>Tracheophyta</taxon>
        <taxon>Spermatophyta</taxon>
        <taxon>Magnoliopsida</taxon>
        <taxon>eudicotyledons</taxon>
        <taxon>Gunneridae</taxon>
        <taxon>Pentapetalae</taxon>
        <taxon>rosids</taxon>
        <taxon>fabids</taxon>
        <taxon>Malpighiales</taxon>
        <taxon>Salicaceae</taxon>
        <taxon>Saliceae</taxon>
        <taxon>Populus</taxon>
    </lineage>
</organism>
<name>A0ACC4AFD0_POPAL</name>
<reference evidence="1 2" key="1">
    <citation type="journal article" date="2024" name="Plant Biotechnol. J.">
        <title>Genome and CRISPR/Cas9 system of a widespread forest tree (Populus alba) in the world.</title>
        <authorList>
            <person name="Liu Y.J."/>
            <person name="Jiang P.F."/>
            <person name="Han X.M."/>
            <person name="Li X.Y."/>
            <person name="Wang H.M."/>
            <person name="Wang Y.J."/>
            <person name="Wang X.X."/>
            <person name="Zeng Q.Y."/>
        </authorList>
    </citation>
    <scope>NUCLEOTIDE SEQUENCE [LARGE SCALE GENOMIC DNA]</scope>
    <source>
        <strain evidence="2">cv. PAL-ZL1</strain>
    </source>
</reference>
<keyword evidence="2" id="KW-1185">Reference proteome</keyword>
<comment type="caution">
    <text evidence="1">The sequence shown here is derived from an EMBL/GenBank/DDBJ whole genome shotgun (WGS) entry which is preliminary data.</text>
</comment>
<protein>
    <submittedName>
        <fullName evidence="1">Uncharacterized protein</fullName>
    </submittedName>
</protein>
<evidence type="ECO:0000313" key="2">
    <source>
        <dbReference type="Proteomes" id="UP000309997"/>
    </source>
</evidence>